<evidence type="ECO:0000313" key="3">
    <source>
        <dbReference type="Proteomes" id="UP001595973"/>
    </source>
</evidence>
<keyword evidence="1" id="KW-0812">Transmembrane</keyword>
<keyword evidence="1" id="KW-0472">Membrane</keyword>
<keyword evidence="3" id="KW-1185">Reference proteome</keyword>
<accession>A0ABV9KGT4</accession>
<gene>
    <name evidence="2" type="ORF">ACFO5X_11810</name>
</gene>
<evidence type="ECO:0000313" key="2">
    <source>
        <dbReference type="EMBL" id="MFC4669243.1"/>
    </source>
</evidence>
<dbReference type="PROSITE" id="PS51257">
    <property type="entry name" value="PROKAR_LIPOPROTEIN"/>
    <property type="match status" value="1"/>
</dbReference>
<evidence type="ECO:0000256" key="1">
    <source>
        <dbReference type="SAM" id="Phobius"/>
    </source>
</evidence>
<protein>
    <submittedName>
        <fullName evidence="2">Uncharacterized protein</fullName>
    </submittedName>
</protein>
<dbReference type="RefSeq" id="WP_380717654.1">
    <property type="nucleotide sequence ID" value="NZ_JBHSGI010000009.1"/>
</dbReference>
<sequence>MPSRRFAMLNGVVRLLIVGVIALMTSCLLGGSQMTEMVRSGMYRLDAGRSEFGTQRLVPDVVQPQA</sequence>
<reference evidence="3" key="1">
    <citation type="journal article" date="2019" name="Int. J. Syst. Evol. Microbiol.">
        <title>The Global Catalogue of Microorganisms (GCM) 10K type strain sequencing project: providing services to taxonomists for standard genome sequencing and annotation.</title>
        <authorList>
            <consortium name="The Broad Institute Genomics Platform"/>
            <consortium name="The Broad Institute Genome Sequencing Center for Infectious Disease"/>
            <person name="Wu L."/>
            <person name="Ma J."/>
        </authorList>
    </citation>
    <scope>NUCLEOTIDE SEQUENCE [LARGE SCALE GENOMIC DNA]</scope>
    <source>
        <strain evidence="3">CGMCC 4.7283</strain>
    </source>
</reference>
<proteinExistence type="predicted"/>
<dbReference type="Proteomes" id="UP001595973">
    <property type="component" value="Unassembled WGS sequence"/>
</dbReference>
<comment type="caution">
    <text evidence="2">The sequence shown here is derived from an EMBL/GenBank/DDBJ whole genome shotgun (WGS) entry which is preliminary data.</text>
</comment>
<organism evidence="2 3">
    <name type="scientific">Seohaeicola nanhaiensis</name>
    <dbReference type="NCBI Taxonomy" id="1387282"/>
    <lineage>
        <taxon>Bacteria</taxon>
        <taxon>Pseudomonadati</taxon>
        <taxon>Pseudomonadota</taxon>
        <taxon>Alphaproteobacteria</taxon>
        <taxon>Rhodobacterales</taxon>
        <taxon>Roseobacteraceae</taxon>
        <taxon>Seohaeicola</taxon>
    </lineage>
</organism>
<feature type="transmembrane region" description="Helical" evidence="1">
    <location>
        <begin position="12"/>
        <end position="32"/>
    </location>
</feature>
<dbReference type="EMBL" id="JBHSGI010000009">
    <property type="protein sequence ID" value="MFC4669243.1"/>
    <property type="molecule type" value="Genomic_DNA"/>
</dbReference>
<name>A0ABV9KGT4_9RHOB</name>
<keyword evidence="1" id="KW-1133">Transmembrane helix</keyword>